<proteinExistence type="predicted"/>
<organism evidence="1 2">
    <name type="scientific">Lysinibacillus pakistanensis</name>
    <dbReference type="NCBI Taxonomy" id="759811"/>
    <lineage>
        <taxon>Bacteria</taxon>
        <taxon>Bacillati</taxon>
        <taxon>Bacillota</taxon>
        <taxon>Bacilli</taxon>
        <taxon>Bacillales</taxon>
        <taxon>Bacillaceae</taxon>
        <taxon>Lysinibacillus</taxon>
    </lineage>
</organism>
<dbReference type="Proteomes" id="UP001178322">
    <property type="component" value="Chromosome"/>
</dbReference>
<accession>A0AAX3WV19</accession>
<dbReference type="EMBL" id="CP126101">
    <property type="protein sequence ID" value="WHY50380.1"/>
    <property type="molecule type" value="Genomic_DNA"/>
</dbReference>
<gene>
    <name evidence="1" type="ORF">QNH24_18920</name>
</gene>
<reference evidence="1" key="1">
    <citation type="submission" date="2023-05" db="EMBL/GenBank/DDBJ databases">
        <title>Comparative genomics of Bacillaceae isolates and their secondary metabolite potential.</title>
        <authorList>
            <person name="Song L."/>
            <person name="Nielsen L.J."/>
            <person name="Mohite O."/>
            <person name="Xu X."/>
            <person name="Weber T."/>
            <person name="Kovacs A.T."/>
        </authorList>
    </citation>
    <scope>NUCLEOTIDE SEQUENCE</scope>
    <source>
        <strain evidence="1">LY1</strain>
    </source>
</reference>
<evidence type="ECO:0000313" key="1">
    <source>
        <dbReference type="EMBL" id="WHY50380.1"/>
    </source>
</evidence>
<protein>
    <submittedName>
        <fullName evidence="1">Uncharacterized protein</fullName>
    </submittedName>
</protein>
<dbReference type="RefSeq" id="WP_283869058.1">
    <property type="nucleotide sequence ID" value="NZ_CP126101.1"/>
</dbReference>
<sequence>MYKYEELKMMNEEALREKMIVEHAYLEVDVIEYDKEMMIEILINIPTF</sequence>
<name>A0AAX3WV19_9BACI</name>
<evidence type="ECO:0000313" key="2">
    <source>
        <dbReference type="Proteomes" id="UP001178322"/>
    </source>
</evidence>
<dbReference type="AlphaFoldDB" id="A0AAX3WV19"/>